<dbReference type="AlphaFoldDB" id="A0A450VRH5"/>
<dbReference type="PANTHER" id="PTHR30105">
    <property type="entry name" value="UNCHARACTERIZED YIBQ-RELATED"/>
    <property type="match status" value="1"/>
</dbReference>
<dbReference type="GO" id="GO:0005975">
    <property type="term" value="P:carbohydrate metabolic process"/>
    <property type="evidence" value="ECO:0007669"/>
    <property type="project" value="InterPro"/>
</dbReference>
<protein>
    <recommendedName>
        <fullName evidence="6">Divergent polysaccharide deacetylase</fullName>
    </recommendedName>
</protein>
<dbReference type="PANTHER" id="PTHR30105:SF2">
    <property type="entry name" value="DIVERGENT POLYSACCHARIDE DEACETYLASE SUPERFAMILY"/>
    <property type="match status" value="1"/>
</dbReference>
<evidence type="ECO:0000256" key="1">
    <source>
        <dbReference type="SAM" id="MobiDB-lite"/>
    </source>
</evidence>
<keyword evidence="2" id="KW-0732">Signal</keyword>
<reference evidence="5" key="1">
    <citation type="submission" date="2019-02" db="EMBL/GenBank/DDBJ databases">
        <authorList>
            <person name="Gruber-Vodicka R. H."/>
            <person name="Seah K. B. B."/>
        </authorList>
    </citation>
    <scope>NUCLEOTIDE SEQUENCE</scope>
    <source>
        <strain evidence="3">BECK_BZ163</strain>
        <strain evidence="5">BECK_BZ164</strain>
        <strain evidence="4">BECK_BZ165</strain>
    </source>
</reference>
<sequence length="288" mass="31274">MLAILLWIAFHPSGVLAEGSPANSHQANNETGQLQTNPIGNNQQQEKNGQISPLPNTTPLVGIIVDDLGHLRMAGLRALHLPGDLSFSFLPNAPYARELAEVARKLGKEIILHIPMESRGGHNLGPGGLTKEMTQVELTESVCASIETIPYAQGLSNHMGSLLTSRKRPMRWLMEAMLACGPKHGNGLYFVDTQTTGATVAAVTAREYKIPTLERDIFLDHKPDADAILAGFRQLVQKAKKRGTALGIAHPYPETLTILKRVLPQLEDRGVTLVPVSTLLAKQTQRGK</sequence>
<proteinExistence type="predicted"/>
<feature type="region of interest" description="Disordered" evidence="1">
    <location>
        <begin position="19"/>
        <end position="54"/>
    </location>
</feature>
<dbReference type="Pfam" id="PF04748">
    <property type="entry name" value="Polysacc_deac_2"/>
    <property type="match status" value="1"/>
</dbReference>
<dbReference type="CDD" id="cd10936">
    <property type="entry name" value="CE4_DAC2"/>
    <property type="match status" value="1"/>
</dbReference>
<name>A0A450VRH5_9GAMM</name>
<dbReference type="EMBL" id="CAADEZ010000144">
    <property type="protein sequence ID" value="VFJ55214.1"/>
    <property type="molecule type" value="Genomic_DNA"/>
</dbReference>
<evidence type="ECO:0000256" key="2">
    <source>
        <dbReference type="SAM" id="SignalP"/>
    </source>
</evidence>
<evidence type="ECO:0000313" key="5">
    <source>
        <dbReference type="EMBL" id="VFK07365.1"/>
    </source>
</evidence>
<dbReference type="SUPFAM" id="SSF88713">
    <property type="entry name" value="Glycoside hydrolase/deacetylase"/>
    <property type="match status" value="1"/>
</dbReference>
<dbReference type="EMBL" id="CAADFA010000155">
    <property type="protein sequence ID" value="VFJ55337.1"/>
    <property type="molecule type" value="Genomic_DNA"/>
</dbReference>
<feature type="chain" id="PRO_5036113457" description="Divergent polysaccharide deacetylase" evidence="2">
    <location>
        <begin position="18"/>
        <end position="288"/>
    </location>
</feature>
<evidence type="ECO:0000313" key="3">
    <source>
        <dbReference type="EMBL" id="VFJ55214.1"/>
    </source>
</evidence>
<dbReference type="Gene3D" id="3.20.20.370">
    <property type="entry name" value="Glycoside hydrolase/deacetylase"/>
    <property type="match status" value="1"/>
</dbReference>
<dbReference type="EMBL" id="CAADFL010000039">
    <property type="protein sequence ID" value="VFK07365.1"/>
    <property type="molecule type" value="Genomic_DNA"/>
</dbReference>
<feature type="compositionally biased region" description="Polar residues" evidence="1">
    <location>
        <begin position="21"/>
        <end position="54"/>
    </location>
</feature>
<feature type="signal peptide" evidence="2">
    <location>
        <begin position="1"/>
        <end position="17"/>
    </location>
</feature>
<accession>A0A450VRH5</accession>
<evidence type="ECO:0008006" key="6">
    <source>
        <dbReference type="Google" id="ProtNLM"/>
    </source>
</evidence>
<gene>
    <name evidence="3" type="ORF">BECKFM1743A_GA0114220_101446</name>
    <name evidence="5" type="ORF">BECKFM1743B_GA0114221_100395</name>
    <name evidence="4" type="ORF">BECKFM1743C_GA0114222_101556</name>
</gene>
<dbReference type="InterPro" id="IPR006837">
    <property type="entry name" value="Divergent_DAC"/>
</dbReference>
<dbReference type="InterPro" id="IPR011330">
    <property type="entry name" value="Glyco_hydro/deAcase_b/a-brl"/>
</dbReference>
<evidence type="ECO:0000313" key="4">
    <source>
        <dbReference type="EMBL" id="VFJ55337.1"/>
    </source>
</evidence>
<organism evidence="5">
    <name type="scientific">Candidatus Kentrum sp. FM</name>
    <dbReference type="NCBI Taxonomy" id="2126340"/>
    <lineage>
        <taxon>Bacteria</taxon>
        <taxon>Pseudomonadati</taxon>
        <taxon>Pseudomonadota</taxon>
        <taxon>Gammaproteobacteria</taxon>
        <taxon>Candidatus Kentrum</taxon>
    </lineage>
</organism>